<accession>A0A2T0WFK0</accession>
<name>A0A2T0WFK0_9BACT</name>
<dbReference type="Gene3D" id="3.40.50.720">
    <property type="entry name" value="NAD(P)-binding Rossmann-like Domain"/>
    <property type="match status" value="1"/>
</dbReference>
<dbReference type="PANTHER" id="PTHR14097">
    <property type="entry name" value="OXIDOREDUCTASE HTATIP2"/>
    <property type="match status" value="1"/>
</dbReference>
<dbReference type="InterPro" id="IPR001509">
    <property type="entry name" value="Epimerase_deHydtase"/>
</dbReference>
<dbReference type="RefSeq" id="WP_106135017.1">
    <property type="nucleotide sequence ID" value="NZ_PVTR01000012.1"/>
</dbReference>
<evidence type="ECO:0000259" key="3">
    <source>
        <dbReference type="Pfam" id="PF01370"/>
    </source>
</evidence>
<dbReference type="OrthoDB" id="9798632at2"/>
<dbReference type="Pfam" id="PF01370">
    <property type="entry name" value="Epimerase"/>
    <property type="match status" value="1"/>
</dbReference>
<sequence>MKKIAFLAGTSGLVGMQVMHQLIQDPDYDMIISIGRRKLSLKHGKLVQVEVDFKTIRKMDLEAKLRENDLGGTSFSLIEALKNKSVTIHAFCSLGTTIKVAGSKDKFYEIDHDYVINFALWAHQNGAKKFLYVSALGADPQSKVYYNQVKGEVEEDLKVIPFDFLGLFEPSLLLGSRNEFRFGEEVAKILTKPLVWLKLAKKYRPIHDYQVAKAMIFYANKETSSKVAVVSNKDMQVV</sequence>
<dbReference type="InterPro" id="IPR036291">
    <property type="entry name" value="NAD(P)-bd_dom_sf"/>
</dbReference>
<dbReference type="AlphaFoldDB" id="A0A2T0WFK0"/>
<proteinExistence type="predicted"/>
<evidence type="ECO:0000313" key="4">
    <source>
        <dbReference type="EMBL" id="PRY85481.1"/>
    </source>
</evidence>
<comment type="subcellular location">
    <subcellularLocation>
        <location evidence="1">Membrane</location>
    </subcellularLocation>
</comment>
<comment type="caution">
    <text evidence="4">The sequence shown here is derived from an EMBL/GenBank/DDBJ whole genome shotgun (WGS) entry which is preliminary data.</text>
</comment>
<reference evidence="4 5" key="1">
    <citation type="submission" date="2018-03" db="EMBL/GenBank/DDBJ databases">
        <title>Genomic Encyclopedia of Archaeal and Bacterial Type Strains, Phase II (KMG-II): from individual species to whole genera.</title>
        <authorList>
            <person name="Goeker M."/>
        </authorList>
    </citation>
    <scope>NUCLEOTIDE SEQUENCE [LARGE SCALE GENOMIC DNA]</scope>
    <source>
        <strain evidence="4 5">DSM 27929</strain>
    </source>
</reference>
<keyword evidence="2" id="KW-0472">Membrane</keyword>
<evidence type="ECO:0000256" key="2">
    <source>
        <dbReference type="ARBA" id="ARBA00023136"/>
    </source>
</evidence>
<evidence type="ECO:0000313" key="5">
    <source>
        <dbReference type="Proteomes" id="UP000238157"/>
    </source>
</evidence>
<organism evidence="4 5">
    <name type="scientific">Mongoliibacter ruber</name>
    <dbReference type="NCBI Taxonomy" id="1750599"/>
    <lineage>
        <taxon>Bacteria</taxon>
        <taxon>Pseudomonadati</taxon>
        <taxon>Bacteroidota</taxon>
        <taxon>Cytophagia</taxon>
        <taxon>Cytophagales</taxon>
        <taxon>Cyclobacteriaceae</taxon>
        <taxon>Mongoliibacter</taxon>
    </lineage>
</organism>
<dbReference type="GO" id="GO:0016020">
    <property type="term" value="C:membrane"/>
    <property type="evidence" value="ECO:0007669"/>
    <property type="project" value="UniProtKB-SubCell"/>
</dbReference>
<gene>
    <name evidence="4" type="ORF">CLW00_11262</name>
</gene>
<dbReference type="SUPFAM" id="SSF51735">
    <property type="entry name" value="NAD(P)-binding Rossmann-fold domains"/>
    <property type="match status" value="1"/>
</dbReference>
<dbReference type="PANTHER" id="PTHR14097:SF7">
    <property type="entry name" value="OXIDOREDUCTASE HTATIP2"/>
    <property type="match status" value="1"/>
</dbReference>
<protein>
    <submittedName>
        <fullName evidence="4">Uncharacterized protein YbjT (DUF2867 family)</fullName>
    </submittedName>
</protein>
<dbReference type="Proteomes" id="UP000238157">
    <property type="component" value="Unassembled WGS sequence"/>
</dbReference>
<keyword evidence="5" id="KW-1185">Reference proteome</keyword>
<feature type="domain" description="NAD-dependent epimerase/dehydratase" evidence="3">
    <location>
        <begin position="6"/>
        <end position="135"/>
    </location>
</feature>
<evidence type="ECO:0000256" key="1">
    <source>
        <dbReference type="ARBA" id="ARBA00004370"/>
    </source>
</evidence>
<dbReference type="EMBL" id="PVTR01000012">
    <property type="protein sequence ID" value="PRY85481.1"/>
    <property type="molecule type" value="Genomic_DNA"/>
</dbReference>